<sequence>MGEMEKWRDPDEHKVSLGQVWDLGGERLTVLGIFTMNGVRTALCKRASKVVMRMPAGALARSAALIAQAEQGASHVE</sequence>
<reference evidence="2" key="1">
    <citation type="journal article" date="2019" name="Int. J. Syst. Evol. Microbiol.">
        <title>The Global Catalogue of Microorganisms (GCM) 10K type strain sequencing project: providing services to taxonomists for standard genome sequencing and annotation.</title>
        <authorList>
            <consortium name="The Broad Institute Genomics Platform"/>
            <consortium name="The Broad Institute Genome Sequencing Center for Infectious Disease"/>
            <person name="Wu L."/>
            <person name="Ma J."/>
        </authorList>
    </citation>
    <scope>NUCLEOTIDE SEQUENCE [LARGE SCALE GENOMIC DNA]</scope>
    <source>
        <strain evidence="2">CCUG 36916</strain>
    </source>
</reference>
<keyword evidence="2" id="KW-1185">Reference proteome</keyword>
<accession>A0ABW1WU17</accession>
<dbReference type="Proteomes" id="UP001596237">
    <property type="component" value="Unassembled WGS sequence"/>
</dbReference>
<gene>
    <name evidence="1" type="ORF">ACFQDP_21105</name>
</gene>
<proteinExistence type="predicted"/>
<evidence type="ECO:0000313" key="2">
    <source>
        <dbReference type="Proteomes" id="UP001596237"/>
    </source>
</evidence>
<protein>
    <submittedName>
        <fullName evidence="1">Uncharacterized protein</fullName>
    </submittedName>
</protein>
<evidence type="ECO:0000313" key="1">
    <source>
        <dbReference type="EMBL" id="MFC6391809.1"/>
    </source>
</evidence>
<dbReference type="RefSeq" id="WP_009865987.1">
    <property type="nucleotide sequence ID" value="NZ_JBHSTT010000085.1"/>
</dbReference>
<name>A0ABW1WU17_9HYPH</name>
<organism evidence="1 2">
    <name type="scientific">Methylorubrum zatmanii</name>
    <dbReference type="NCBI Taxonomy" id="29429"/>
    <lineage>
        <taxon>Bacteria</taxon>
        <taxon>Pseudomonadati</taxon>
        <taxon>Pseudomonadota</taxon>
        <taxon>Alphaproteobacteria</taxon>
        <taxon>Hyphomicrobiales</taxon>
        <taxon>Methylobacteriaceae</taxon>
        <taxon>Methylorubrum</taxon>
    </lineage>
</organism>
<dbReference type="EMBL" id="JBHSTT010000085">
    <property type="protein sequence ID" value="MFC6391809.1"/>
    <property type="molecule type" value="Genomic_DNA"/>
</dbReference>
<comment type="caution">
    <text evidence="1">The sequence shown here is derived from an EMBL/GenBank/DDBJ whole genome shotgun (WGS) entry which is preliminary data.</text>
</comment>